<dbReference type="GO" id="GO:0003677">
    <property type="term" value="F:DNA binding"/>
    <property type="evidence" value="ECO:0007669"/>
    <property type="project" value="InterPro"/>
</dbReference>
<proteinExistence type="predicted"/>
<comment type="caution">
    <text evidence="4">The sequence shown here is derived from an EMBL/GenBank/DDBJ whole genome shotgun (WGS) entry which is preliminary data.</text>
</comment>
<gene>
    <name evidence="4" type="ORF">XE03_1044</name>
</gene>
<dbReference type="Pfam" id="PF01555">
    <property type="entry name" value="N6_N4_Mtase"/>
    <property type="match status" value="1"/>
</dbReference>
<dbReference type="GO" id="GO:0008170">
    <property type="term" value="F:N-methyltransferase activity"/>
    <property type="evidence" value="ECO:0007669"/>
    <property type="project" value="InterPro"/>
</dbReference>
<dbReference type="InterPro" id="IPR029063">
    <property type="entry name" value="SAM-dependent_MTases_sf"/>
</dbReference>
<dbReference type="GO" id="GO:0032259">
    <property type="term" value="P:methylation"/>
    <property type="evidence" value="ECO:0007669"/>
    <property type="project" value="UniProtKB-KW"/>
</dbReference>
<dbReference type="InterPro" id="IPR002941">
    <property type="entry name" value="DNA_methylase_N4/N6"/>
</dbReference>
<dbReference type="SUPFAM" id="SSF53335">
    <property type="entry name" value="S-adenosyl-L-methionine-dependent methyltransferases"/>
    <property type="match status" value="1"/>
</dbReference>
<evidence type="ECO:0000256" key="2">
    <source>
        <dbReference type="ARBA" id="ARBA00022679"/>
    </source>
</evidence>
<dbReference type="EMBL" id="LGGX01000008">
    <property type="protein sequence ID" value="KUK87094.1"/>
    <property type="molecule type" value="Genomic_DNA"/>
</dbReference>
<feature type="domain" description="DNA methylase N-4/N-6" evidence="3">
    <location>
        <begin position="1"/>
        <end position="97"/>
    </location>
</feature>
<evidence type="ECO:0000259" key="3">
    <source>
        <dbReference type="Pfam" id="PF01555"/>
    </source>
</evidence>
<sequence>MKILNDIAWEKPNLPPNLSCRYFTHSTETIIWAAKNHYSKHFFNYEEMKKLNYVKQMRTVWTIQPPNGDEKIFGKHPTQKPLKLLERIILASTKKNEL</sequence>
<dbReference type="Gene3D" id="3.40.50.150">
    <property type="entry name" value="Vaccinia Virus protein VP39"/>
    <property type="match status" value="1"/>
</dbReference>
<organism evidence="4 5">
    <name type="scientific">candidate division TA06 bacterium 34_109</name>
    <dbReference type="NCBI Taxonomy" id="1635277"/>
    <lineage>
        <taxon>Bacteria</taxon>
        <taxon>Bacteria division TA06</taxon>
    </lineage>
</organism>
<name>A0A101I262_UNCT6</name>
<evidence type="ECO:0000313" key="4">
    <source>
        <dbReference type="EMBL" id="KUK87094.1"/>
    </source>
</evidence>
<keyword evidence="1 4" id="KW-0489">Methyltransferase</keyword>
<evidence type="ECO:0000256" key="1">
    <source>
        <dbReference type="ARBA" id="ARBA00022603"/>
    </source>
</evidence>
<dbReference type="Proteomes" id="UP000053467">
    <property type="component" value="Unassembled WGS sequence"/>
</dbReference>
<keyword evidence="2" id="KW-0808">Transferase</keyword>
<dbReference type="PATRIC" id="fig|1635277.3.peg.1058"/>
<reference evidence="5" key="1">
    <citation type="journal article" date="2015" name="MBio">
        <title>Genome-Resolved Metagenomic Analysis Reveals Roles for Candidate Phyla and Other Microbial Community Members in Biogeochemical Transformations in Oil Reservoirs.</title>
        <authorList>
            <person name="Hu P."/>
            <person name="Tom L."/>
            <person name="Singh A."/>
            <person name="Thomas B.C."/>
            <person name="Baker B.J."/>
            <person name="Piceno Y.M."/>
            <person name="Andersen G.L."/>
            <person name="Banfield J.F."/>
        </authorList>
    </citation>
    <scope>NUCLEOTIDE SEQUENCE [LARGE SCALE GENOMIC DNA]</scope>
</reference>
<evidence type="ECO:0000313" key="5">
    <source>
        <dbReference type="Proteomes" id="UP000053467"/>
    </source>
</evidence>
<accession>A0A101I262</accession>
<dbReference type="AlphaFoldDB" id="A0A101I262"/>
<protein>
    <submittedName>
        <fullName evidence="4">Modification methylase LlaDCHIB</fullName>
    </submittedName>
</protein>